<organism evidence="1 2">
    <name type="scientific">Aeromonas phage phiA014S</name>
    <dbReference type="NCBI Taxonomy" id="3119845"/>
    <lineage>
        <taxon>Viruses</taxon>
        <taxon>Duplodnaviria</taxon>
        <taxon>Heunggongvirae</taxon>
        <taxon>Uroviricota</taxon>
        <taxon>Caudoviricetes</taxon>
        <taxon>Autographivirales</taxon>
        <taxon>Autotranscriptaviridae</taxon>
        <taxon>Studiervirinae</taxon>
        <taxon>Coryciavirus</taxon>
        <taxon>Coryciavirus A014S</taxon>
    </lineage>
</organism>
<sequence length="66" mass="7611">MRDSNADILGRLAAETWVNHAEMTLNVVLLDTKTDERYYFVFGSDTPSIRAVMFARASLAYQWRPQ</sequence>
<protein>
    <submittedName>
        <fullName evidence="1">Uncharacterized protein</fullName>
    </submittedName>
</protein>
<dbReference type="EMBL" id="PP226939">
    <property type="protein sequence ID" value="WVX92093.1"/>
    <property type="molecule type" value="Genomic_DNA"/>
</dbReference>
<dbReference type="Proteomes" id="UP001333037">
    <property type="component" value="Segment"/>
</dbReference>
<reference evidence="1 2" key="1">
    <citation type="submission" date="2024-01" db="EMBL/GenBank/DDBJ databases">
        <authorList>
            <person name="Wang Y."/>
            <person name="Lin M."/>
        </authorList>
    </citation>
    <scope>NUCLEOTIDE SEQUENCE [LARGE SCALE GENOMIC DNA]</scope>
</reference>
<evidence type="ECO:0000313" key="2">
    <source>
        <dbReference type="Proteomes" id="UP001333037"/>
    </source>
</evidence>
<keyword evidence="2" id="KW-1185">Reference proteome</keyword>
<name>A0ABZ2CMB9_9CAUD</name>
<accession>A0ABZ2CMB9</accession>
<proteinExistence type="predicted"/>
<evidence type="ECO:0000313" key="1">
    <source>
        <dbReference type="EMBL" id="WVX92093.1"/>
    </source>
</evidence>